<dbReference type="EMBL" id="AJWY01001860">
    <property type="protein sequence ID" value="EKC79150.1"/>
    <property type="molecule type" value="Genomic_DNA"/>
</dbReference>
<dbReference type="SUPFAM" id="SSF63817">
    <property type="entry name" value="Sortase"/>
    <property type="match status" value="1"/>
</dbReference>
<sequence>EIMYVFRSRVYSEDEIVFKYYQFIDAQSEQEFDSYMNDMAEMSLYDTGVTASFGDQLLTLSTCDYQEKNGRFVVVAKKVTTKE</sequence>
<comment type="caution">
    <text evidence="1">The sequence shown here is derived from an EMBL/GenBank/DDBJ whole genome shotgun (WGS) entry which is preliminary data.</text>
</comment>
<accession>K1UM33</accession>
<dbReference type="AlphaFoldDB" id="K1UM33"/>
<protein>
    <submittedName>
        <fullName evidence="1">Sortase, SrtB family</fullName>
    </submittedName>
</protein>
<proteinExistence type="predicted"/>
<name>K1UM33_9ZZZZ</name>
<gene>
    <name evidence="1" type="ORF">LEA_02749</name>
</gene>
<reference evidence="1" key="1">
    <citation type="journal article" date="2013" name="Environ. Microbiol.">
        <title>Microbiota from the distal guts of lean and obese adolescents exhibit partial functional redundancy besides clear differences in community structure.</title>
        <authorList>
            <person name="Ferrer M."/>
            <person name="Ruiz A."/>
            <person name="Lanza F."/>
            <person name="Haange S.B."/>
            <person name="Oberbach A."/>
            <person name="Till H."/>
            <person name="Bargiela R."/>
            <person name="Campoy C."/>
            <person name="Segura M.T."/>
            <person name="Richter M."/>
            <person name="von Bergen M."/>
            <person name="Seifert J."/>
            <person name="Suarez A."/>
        </authorList>
    </citation>
    <scope>NUCLEOTIDE SEQUENCE</scope>
</reference>
<dbReference type="InterPro" id="IPR023365">
    <property type="entry name" value="Sortase_dom-sf"/>
</dbReference>
<feature type="non-terminal residue" evidence="1">
    <location>
        <position position="1"/>
    </location>
</feature>
<evidence type="ECO:0000313" key="1">
    <source>
        <dbReference type="EMBL" id="EKC79150.1"/>
    </source>
</evidence>
<organism evidence="1">
    <name type="scientific">human gut metagenome</name>
    <dbReference type="NCBI Taxonomy" id="408170"/>
    <lineage>
        <taxon>unclassified sequences</taxon>
        <taxon>metagenomes</taxon>
        <taxon>organismal metagenomes</taxon>
    </lineage>
</organism>
<dbReference type="Gene3D" id="2.40.260.10">
    <property type="entry name" value="Sortase"/>
    <property type="match status" value="1"/>
</dbReference>